<evidence type="ECO:0000256" key="2">
    <source>
        <dbReference type="ARBA" id="ARBA00022448"/>
    </source>
</evidence>
<evidence type="ECO:0000256" key="6">
    <source>
        <dbReference type="ARBA" id="ARBA00023055"/>
    </source>
</evidence>
<feature type="compositionally biased region" description="Basic and acidic residues" evidence="9">
    <location>
        <begin position="165"/>
        <end position="177"/>
    </location>
</feature>
<evidence type="ECO:0000256" key="9">
    <source>
        <dbReference type="SAM" id="MobiDB-lite"/>
    </source>
</evidence>
<feature type="region of interest" description="Disordered" evidence="9">
    <location>
        <begin position="25"/>
        <end position="89"/>
    </location>
</feature>
<keyword evidence="3 10" id="KW-0812">Transmembrane</keyword>
<evidence type="ECO:0000256" key="7">
    <source>
        <dbReference type="ARBA" id="ARBA00023121"/>
    </source>
</evidence>
<feature type="compositionally biased region" description="Basic and acidic residues" evidence="9">
    <location>
        <begin position="102"/>
        <end position="112"/>
    </location>
</feature>
<keyword evidence="4" id="KW-0256">Endoplasmic reticulum</keyword>
<dbReference type="GO" id="GO:0006869">
    <property type="term" value="P:lipid transport"/>
    <property type="evidence" value="ECO:0007669"/>
    <property type="project" value="UniProtKB-KW"/>
</dbReference>
<evidence type="ECO:0000256" key="8">
    <source>
        <dbReference type="ARBA" id="ARBA00023136"/>
    </source>
</evidence>
<dbReference type="InterPro" id="IPR031468">
    <property type="entry name" value="SMP_LBD"/>
</dbReference>
<comment type="caution">
    <text evidence="12">The sequence shown here is derived from an EMBL/GenBank/DDBJ whole genome shotgun (WGS) entry which is preliminary data.</text>
</comment>
<evidence type="ECO:0000313" key="12">
    <source>
        <dbReference type="EMBL" id="RZC34748.1"/>
    </source>
</evidence>
<keyword evidence="5 10" id="KW-1133">Transmembrane helix</keyword>
<protein>
    <submittedName>
        <fullName evidence="12">Testis-expressed sequence 2 protein</fullName>
    </submittedName>
</protein>
<organism evidence="12 13">
    <name type="scientific">Asbolus verrucosus</name>
    <name type="common">Desert ironclad beetle</name>
    <dbReference type="NCBI Taxonomy" id="1661398"/>
    <lineage>
        <taxon>Eukaryota</taxon>
        <taxon>Metazoa</taxon>
        <taxon>Ecdysozoa</taxon>
        <taxon>Arthropoda</taxon>
        <taxon>Hexapoda</taxon>
        <taxon>Insecta</taxon>
        <taxon>Pterygota</taxon>
        <taxon>Neoptera</taxon>
        <taxon>Endopterygota</taxon>
        <taxon>Coleoptera</taxon>
        <taxon>Polyphaga</taxon>
        <taxon>Cucujiformia</taxon>
        <taxon>Tenebrionidae</taxon>
        <taxon>Pimeliinae</taxon>
        <taxon>Asbolus</taxon>
    </lineage>
</organism>
<dbReference type="AlphaFoldDB" id="A0A482VQR6"/>
<dbReference type="PROSITE" id="PS51847">
    <property type="entry name" value="SMP"/>
    <property type="match status" value="1"/>
</dbReference>
<dbReference type="CDD" id="cd21675">
    <property type="entry name" value="SMP_TEX2"/>
    <property type="match status" value="1"/>
</dbReference>
<feature type="compositionally biased region" description="Polar residues" evidence="9">
    <location>
        <begin position="486"/>
        <end position="496"/>
    </location>
</feature>
<keyword evidence="13" id="KW-1185">Reference proteome</keyword>
<feature type="region of interest" description="Disordered" evidence="9">
    <location>
        <begin position="102"/>
        <end position="201"/>
    </location>
</feature>
<dbReference type="GO" id="GO:0005789">
    <property type="term" value="C:endoplasmic reticulum membrane"/>
    <property type="evidence" value="ECO:0007669"/>
    <property type="project" value="UniProtKB-SubCell"/>
</dbReference>
<feature type="compositionally biased region" description="Polar residues" evidence="9">
    <location>
        <begin position="64"/>
        <end position="79"/>
    </location>
</feature>
<dbReference type="GO" id="GO:0008289">
    <property type="term" value="F:lipid binding"/>
    <property type="evidence" value="ECO:0007669"/>
    <property type="project" value="UniProtKB-KW"/>
</dbReference>
<dbReference type="Proteomes" id="UP000292052">
    <property type="component" value="Unassembled WGS sequence"/>
</dbReference>
<keyword evidence="2" id="KW-0813">Transport</keyword>
<dbReference type="PANTHER" id="PTHR13466:SF0">
    <property type="entry name" value="SMP-LTD DOMAIN-CONTAINING PROTEIN"/>
    <property type="match status" value="1"/>
</dbReference>
<feature type="region of interest" description="Disordered" evidence="9">
    <location>
        <begin position="486"/>
        <end position="543"/>
    </location>
</feature>
<proteinExistence type="predicted"/>
<keyword evidence="6" id="KW-0445">Lipid transport</keyword>
<feature type="non-terminal residue" evidence="12">
    <location>
        <position position="1017"/>
    </location>
</feature>
<evidence type="ECO:0000256" key="1">
    <source>
        <dbReference type="ARBA" id="ARBA00004586"/>
    </source>
</evidence>
<evidence type="ECO:0000256" key="10">
    <source>
        <dbReference type="SAM" id="Phobius"/>
    </source>
</evidence>
<dbReference type="STRING" id="1661398.A0A482VQR6"/>
<dbReference type="PANTHER" id="PTHR13466">
    <property type="entry name" value="TEX2 PROTEIN-RELATED"/>
    <property type="match status" value="1"/>
</dbReference>
<evidence type="ECO:0000256" key="5">
    <source>
        <dbReference type="ARBA" id="ARBA00022989"/>
    </source>
</evidence>
<gene>
    <name evidence="12" type="ORF">BDFB_001023</name>
</gene>
<dbReference type="OrthoDB" id="26740at2759"/>
<feature type="compositionally biased region" description="Polar residues" evidence="9">
    <location>
        <begin position="34"/>
        <end position="44"/>
    </location>
</feature>
<evidence type="ECO:0000256" key="4">
    <source>
        <dbReference type="ARBA" id="ARBA00022824"/>
    </source>
</evidence>
<evidence type="ECO:0000313" key="13">
    <source>
        <dbReference type="Proteomes" id="UP000292052"/>
    </source>
</evidence>
<feature type="transmembrane region" description="Helical" evidence="10">
    <location>
        <begin position="310"/>
        <end position="327"/>
    </location>
</feature>
<sequence length="1017" mass="114458">KPVTTSVPSISIRFHANAEQIEELYASDDEHQSANESSLGSTGATGVGEPESSPLKYLPRLVKRSTSIDITPTANTDASPPSDPWRFFSDIKGKITKSVEDKITEIKSRNQDEGSPLKAKAVKDSKDNSSVSDSEDLSESSISKTCGIVSTTEGAEMSSDDDTPSIEKDRKTEERAKAATGGLRQRFRLLKPKSSPREGTISKSGLAKLYNINTDKIEQALPEESEIESAVDALEDANLQSDESVDPDVLKRIEEEFDNIKIDKDDVINVKEVSGSEVKQMHWVSRRPKTVYSPVGFVDMRAPPAGIKSYTFLPILMIVASGVGYFLLYRYSNYLAGIVVGVCASVFFFYAKCLLDTPHAALPTTRSQEILEVQAVQEFQPLTKYEGWVNEFPEMYNPHTYHISQTQSVYLRLQGNLLRLSHTRSKVPKRALWNEPKINPVFTHHRVYNLLEAKVALLPEGLAKKRHWSKKYPICVTLNKDQMQFESSAGSTTSSLKLEEEEEEKPKAQRFSKLTEENEEYELDSENSRASTPSPPSPDLSVSIRSKKSFKFRDCFQEEAAIVDEEGQQRVDEALDENLTKDEDDHEVHFEDDFDSLPDDWGTFTPPDESPTETKLFIFGRTDREKEDWFRRLTAATHKGANVPFNETADMESVVSTTLINTAMTEMDYIKYMQTFNKIRNESSEEVATAEIQWINAFVGRVLFDCLRDDSFTGRVKDKIQRKMASIKLPYFIEELSVTELSLGRTPPLIHKATRPMIDERGLWIDLDVTYEGLVILILQTKLNLMKLKQPHSNGKLENVSCLCSRSRRASVRKGQHCYCADCSRNVDRPAMFNSDVEDSAESTSDEEAMCLLQNQPALDSAGLPVQGLGGSSNTSKKFMKMVDRIAESKIFQAATEYRYIKKAMEGVSNTDLRLRVEVKELVGTLVLNIPPPPSDRVWVGFRPTPDLALSAQPIVGERNITFLRITSWIEKKLLQEFQVSFGFSKSQSLKGLFQKLMVIPNMEDFIVPVMSPNLPQ</sequence>
<keyword evidence="7" id="KW-0446">Lipid-binding</keyword>
<feature type="non-terminal residue" evidence="12">
    <location>
        <position position="1"/>
    </location>
</feature>
<accession>A0A482VQR6</accession>
<dbReference type="EMBL" id="QDEB01077042">
    <property type="protein sequence ID" value="RZC34748.1"/>
    <property type="molecule type" value="Genomic_DNA"/>
</dbReference>
<evidence type="ECO:0000256" key="3">
    <source>
        <dbReference type="ARBA" id="ARBA00022692"/>
    </source>
</evidence>
<name>A0A482VQR6_ASBVE</name>
<keyword evidence="8 10" id="KW-0472">Membrane</keyword>
<reference evidence="12 13" key="1">
    <citation type="submission" date="2017-03" db="EMBL/GenBank/DDBJ databases">
        <title>Genome of the blue death feigning beetle - Asbolus verrucosus.</title>
        <authorList>
            <person name="Rider S.D."/>
        </authorList>
    </citation>
    <scope>NUCLEOTIDE SEQUENCE [LARGE SCALE GENOMIC DNA]</scope>
    <source>
        <strain evidence="12">Butters</strain>
        <tissue evidence="12">Head and leg muscle</tissue>
    </source>
</reference>
<evidence type="ECO:0000259" key="11">
    <source>
        <dbReference type="PROSITE" id="PS51847"/>
    </source>
</evidence>
<comment type="subcellular location">
    <subcellularLocation>
        <location evidence="1">Endoplasmic reticulum membrane</location>
    </subcellularLocation>
</comment>
<feature type="transmembrane region" description="Helical" evidence="10">
    <location>
        <begin position="334"/>
        <end position="351"/>
    </location>
</feature>
<feature type="domain" description="SMP-LTD" evidence="11">
    <location>
        <begin position="688"/>
        <end position="1017"/>
    </location>
</feature>